<reference evidence="11 12" key="1">
    <citation type="submission" date="2024-04" db="EMBL/GenBank/DDBJ databases">
        <title>Arthrobacter sp. from Plains bison fecal sample.</title>
        <authorList>
            <person name="Ruzzini A."/>
        </authorList>
    </citation>
    <scope>NUCLEOTIDE SEQUENCE [LARGE SCALE GENOMIC DNA]</scope>
    <source>
        <strain evidence="11 12">EINP1</strain>
    </source>
</reference>
<evidence type="ECO:0000256" key="3">
    <source>
        <dbReference type="ARBA" id="ARBA00022618"/>
    </source>
</evidence>
<name>A0ABZ3A0W3_9MICC</name>
<keyword evidence="3" id="KW-0132">Cell division</keyword>
<feature type="region of interest" description="Disordered" evidence="8">
    <location>
        <begin position="1"/>
        <end position="71"/>
    </location>
</feature>
<evidence type="ECO:0000256" key="8">
    <source>
        <dbReference type="SAM" id="MobiDB-lite"/>
    </source>
</evidence>
<dbReference type="RefSeq" id="WP_342025225.1">
    <property type="nucleotide sequence ID" value="NZ_CP151657.1"/>
</dbReference>
<evidence type="ECO:0000256" key="6">
    <source>
        <dbReference type="ARBA" id="ARBA00023136"/>
    </source>
</evidence>
<evidence type="ECO:0000256" key="2">
    <source>
        <dbReference type="ARBA" id="ARBA00022475"/>
    </source>
</evidence>
<gene>
    <name evidence="11" type="ORF">AAE021_08780</name>
</gene>
<keyword evidence="2" id="KW-1003">Cell membrane</keyword>
<evidence type="ECO:0000313" key="12">
    <source>
        <dbReference type="Proteomes" id="UP001448858"/>
    </source>
</evidence>
<keyword evidence="5 9" id="KW-1133">Transmembrane helix</keyword>
<dbReference type="Proteomes" id="UP001448858">
    <property type="component" value="Chromosome"/>
</dbReference>
<evidence type="ECO:0000256" key="7">
    <source>
        <dbReference type="ARBA" id="ARBA00023306"/>
    </source>
</evidence>
<dbReference type="InterPro" id="IPR005548">
    <property type="entry name" value="Cell_div_FtsQ/DivIB_C"/>
</dbReference>
<evidence type="ECO:0000313" key="11">
    <source>
        <dbReference type="EMBL" id="WZP17631.1"/>
    </source>
</evidence>
<proteinExistence type="predicted"/>
<comment type="subcellular location">
    <subcellularLocation>
        <location evidence="1">Membrane</location>
    </subcellularLocation>
</comment>
<sequence>MGSRKPRRPAVDTGRTGPSARSADNVRRAGGHGSDSVRRPGGPHRGAERSSFHGATGAAPRSGAGTGGDGGSDAVTATVLAFPEPPVRRRRRWVLTTVISAVVILGAFFAFLFFSPALALKTVTVQGNSLLTTDEVHRALQPLMGKPLTTISEDDVAALLADRPEVAGVDVVAEPPSEIVVTIAERVPVAVLQSGDAFLLIDDEGREIGTAANRAEARLPLIDGGTEAVNSAVFSTVTSVLSVLPEGVLTQLDHASASSVDSVQLQLLNGQQVFWGSAESSVAKARALEALLQMPPNDPPIKVFDVSTPTAPVTR</sequence>
<dbReference type="InterPro" id="IPR050487">
    <property type="entry name" value="FtsQ_DivIB"/>
</dbReference>
<evidence type="ECO:0000259" key="10">
    <source>
        <dbReference type="PROSITE" id="PS51779"/>
    </source>
</evidence>
<keyword evidence="12" id="KW-1185">Reference proteome</keyword>
<dbReference type="InterPro" id="IPR013685">
    <property type="entry name" value="POTRA_FtsQ_type"/>
</dbReference>
<evidence type="ECO:0000256" key="4">
    <source>
        <dbReference type="ARBA" id="ARBA00022692"/>
    </source>
</evidence>
<evidence type="ECO:0000256" key="1">
    <source>
        <dbReference type="ARBA" id="ARBA00004370"/>
    </source>
</evidence>
<accession>A0ABZ3A0W3</accession>
<dbReference type="Pfam" id="PF08478">
    <property type="entry name" value="POTRA_1"/>
    <property type="match status" value="1"/>
</dbReference>
<keyword evidence="7" id="KW-0131">Cell cycle</keyword>
<evidence type="ECO:0000256" key="5">
    <source>
        <dbReference type="ARBA" id="ARBA00022989"/>
    </source>
</evidence>
<feature type="transmembrane region" description="Helical" evidence="9">
    <location>
        <begin position="93"/>
        <end position="114"/>
    </location>
</feature>
<dbReference type="PANTHER" id="PTHR37820:SF1">
    <property type="entry name" value="CELL DIVISION PROTEIN FTSQ"/>
    <property type="match status" value="1"/>
</dbReference>
<protein>
    <submittedName>
        <fullName evidence="11">FtsQ-type POTRA domain-containing protein</fullName>
    </submittedName>
</protein>
<dbReference type="EMBL" id="CP151657">
    <property type="protein sequence ID" value="WZP17631.1"/>
    <property type="molecule type" value="Genomic_DNA"/>
</dbReference>
<evidence type="ECO:0000256" key="9">
    <source>
        <dbReference type="SAM" id="Phobius"/>
    </source>
</evidence>
<dbReference type="PROSITE" id="PS51779">
    <property type="entry name" value="POTRA"/>
    <property type="match status" value="1"/>
</dbReference>
<organism evidence="11 12">
    <name type="scientific">Arthrobacter citreus</name>
    <dbReference type="NCBI Taxonomy" id="1670"/>
    <lineage>
        <taxon>Bacteria</taxon>
        <taxon>Bacillati</taxon>
        <taxon>Actinomycetota</taxon>
        <taxon>Actinomycetes</taxon>
        <taxon>Micrococcales</taxon>
        <taxon>Micrococcaceae</taxon>
        <taxon>Arthrobacter</taxon>
    </lineage>
</organism>
<keyword evidence="4 9" id="KW-0812">Transmembrane</keyword>
<dbReference type="PANTHER" id="PTHR37820">
    <property type="entry name" value="CELL DIVISION PROTEIN DIVIB"/>
    <property type="match status" value="1"/>
</dbReference>
<dbReference type="InterPro" id="IPR034746">
    <property type="entry name" value="POTRA"/>
</dbReference>
<feature type="domain" description="POTRA" evidence="10">
    <location>
        <begin position="118"/>
        <end position="186"/>
    </location>
</feature>
<dbReference type="Pfam" id="PF03799">
    <property type="entry name" value="FtsQ_DivIB_C"/>
    <property type="match status" value="1"/>
</dbReference>
<keyword evidence="6 9" id="KW-0472">Membrane</keyword>